<evidence type="ECO:0000313" key="2">
    <source>
        <dbReference type="EMBL" id="AMB21608.1"/>
    </source>
</evidence>
<name>K7PC22_CYHV2</name>
<dbReference type="EMBL" id="KT387800">
    <property type="protein sequence ID" value="AMB21608.1"/>
    <property type="molecule type" value="Genomic_DNA"/>
</dbReference>
<reference evidence="1 4" key="1">
    <citation type="journal article" date="2013" name="J. Virol.">
        <title>Comparative genomics of carp herpesviruses.</title>
        <authorList>
            <person name="Davison A.J."/>
            <person name="Kurobe T."/>
            <person name="Gatherer D."/>
            <person name="Cunningham C."/>
            <person name="Korf I."/>
            <person name="Fukuda H."/>
            <person name="Hedrick R.P."/>
            <person name="Waltzek T.B."/>
        </authorList>
    </citation>
    <scope>NUCLEOTIDE SEQUENCE [LARGE SCALE GENOMIC DNA]</scope>
    <source>
        <strain evidence="1">ST-J1</strain>
    </source>
</reference>
<proteinExistence type="predicted"/>
<evidence type="ECO:0000313" key="3">
    <source>
        <dbReference type="EMBL" id="QIV66855.1"/>
    </source>
</evidence>
<protein>
    <submittedName>
        <fullName evidence="1 2">ORF34</fullName>
    </submittedName>
</protein>
<evidence type="ECO:0000313" key="4">
    <source>
        <dbReference type="Proteomes" id="UP000101183"/>
    </source>
</evidence>
<dbReference type="GeneID" id="14011439"/>
<evidence type="ECO:0000313" key="1">
    <source>
        <dbReference type="EMBL" id="AFJ20588.1"/>
    </source>
</evidence>
<accession>K7PC22</accession>
<keyword evidence="4" id="KW-1185">Reference proteome</keyword>
<reference evidence="2 5" key="2">
    <citation type="submission" date="2015-08" db="EMBL/GenBank/DDBJ databases">
        <authorList>
            <person name="Babu N.S."/>
            <person name="Beckwith C.J."/>
            <person name="Beseler K.G."/>
            <person name="Brison A."/>
            <person name="Carone J.V."/>
            <person name="Caskin T.P."/>
            <person name="Diamond M."/>
            <person name="Durham M.E."/>
            <person name="Foxe J.M."/>
            <person name="Go M."/>
            <person name="Henderson B.A."/>
            <person name="Jones I.B."/>
            <person name="McGettigan J.A."/>
            <person name="Micheletti S.J."/>
            <person name="Nasrallah M.E."/>
            <person name="Ortiz D."/>
            <person name="Piller C.R."/>
            <person name="Privatt S.R."/>
            <person name="Schneider S.L."/>
            <person name="Sharp S."/>
            <person name="Smith T.C."/>
            <person name="Stanton J.D."/>
            <person name="Ullery H.E."/>
            <person name="Wilson R.J."/>
            <person name="Serrano M.G."/>
            <person name="Buck G."/>
            <person name="Lee V."/>
            <person name="Wang Y."/>
            <person name="Carvalho R."/>
            <person name="Voegtly L."/>
            <person name="Shi R."/>
            <person name="Duckworth R."/>
            <person name="Johnson A."/>
            <person name="Loviza R."/>
            <person name="Walstead R."/>
            <person name="Shah Z."/>
            <person name="Kiflezghi M."/>
            <person name="Wade K."/>
            <person name="Ball S.L."/>
            <person name="Bradley K.W."/>
            <person name="Asai D.J."/>
            <person name="Bowman C.A."/>
            <person name="Russell D.A."/>
            <person name="Pope W.H."/>
            <person name="Jacobs-Sera D."/>
            <person name="Hendrix R.W."/>
            <person name="Hatfull G.F."/>
        </authorList>
    </citation>
    <scope>NUCLEOTIDE SEQUENCE [LARGE SCALE GENOMIC DNA]</scope>
    <source>
        <strain evidence="2">SY</strain>
    </source>
</reference>
<reference evidence="3" key="3">
    <citation type="submission" date="2019-10" db="EMBL/GenBank/DDBJ databases">
        <title>The complete genome of Cyprinid herpesvirus 2, a new strain isolated from Allogynogenetic crucian carp.</title>
        <authorList>
            <person name="Jiang Y."/>
            <person name="Wang H."/>
            <person name="Lu L."/>
        </authorList>
    </citation>
    <scope>NUCLEOTIDE SEQUENCE</scope>
    <source>
        <strain evidence="3">YC-01</strain>
    </source>
</reference>
<dbReference type="EMBL" id="JQ815364">
    <property type="protein sequence ID" value="AFJ20588.1"/>
    <property type="molecule type" value="Genomic_DNA"/>
</dbReference>
<dbReference type="Proteomes" id="UP000101183">
    <property type="component" value="Segment"/>
</dbReference>
<dbReference type="KEGG" id="vg:14011439"/>
<organism evidence="1 4">
    <name type="scientific">Cyprinid herpesvirus 2</name>
    <name type="common">CyHV-2</name>
    <dbReference type="NCBI Taxonomy" id="317878"/>
    <lineage>
        <taxon>Viruses</taxon>
        <taxon>Duplodnaviria</taxon>
        <taxon>Heunggongvirae</taxon>
        <taxon>Peploviricota</taxon>
        <taxon>Herviviricetes</taxon>
        <taxon>Herpesvirales</taxon>
        <taxon>Alloherpesviridae</taxon>
        <taxon>Cyvirus</taxon>
        <taxon>Cyvirus cyprinidallo2</taxon>
    </lineage>
</organism>
<gene>
    <name evidence="1" type="ORF">CyHV2_ORF34</name>
</gene>
<dbReference type="RefSeq" id="YP_007003858.1">
    <property type="nucleotide sequence ID" value="NC_019495.1"/>
</dbReference>
<dbReference type="EMBL" id="MN593216">
    <property type="protein sequence ID" value="QIV66855.1"/>
    <property type="molecule type" value="Genomic_DNA"/>
</dbReference>
<dbReference type="Proteomes" id="UP000142765">
    <property type="component" value="Segment"/>
</dbReference>
<evidence type="ECO:0000313" key="5">
    <source>
        <dbReference type="Proteomes" id="UP000142765"/>
    </source>
</evidence>
<sequence>MALAALPLLAVLLSNNEILNGVGRVVTKVSDKVVHALDGKSDKEAAREEAAATEPQPKVASKVLSVYDPGFNPGVMTGLGSQFSGQ</sequence>